<evidence type="ECO:0000256" key="5">
    <source>
        <dbReference type="ARBA" id="ARBA00022840"/>
    </source>
</evidence>
<name>A0A7R6PFP2_9BACT</name>
<evidence type="ECO:0000259" key="6">
    <source>
        <dbReference type="PROSITE" id="PS50893"/>
    </source>
</evidence>
<dbReference type="SUPFAM" id="SSF52540">
    <property type="entry name" value="P-loop containing nucleoside triphosphate hydrolases"/>
    <property type="match status" value="1"/>
</dbReference>
<dbReference type="GO" id="GO:0016887">
    <property type="term" value="F:ATP hydrolysis activity"/>
    <property type="evidence" value="ECO:0007669"/>
    <property type="project" value="InterPro"/>
</dbReference>
<keyword evidence="4" id="KW-0547">Nucleotide-binding</keyword>
<dbReference type="PANTHER" id="PTHR42711">
    <property type="entry name" value="ABC TRANSPORTER ATP-BINDING PROTEIN"/>
    <property type="match status" value="1"/>
</dbReference>
<evidence type="ECO:0000256" key="1">
    <source>
        <dbReference type="ARBA" id="ARBA00005417"/>
    </source>
</evidence>
<feature type="domain" description="ABC transporter" evidence="6">
    <location>
        <begin position="2"/>
        <end position="232"/>
    </location>
</feature>
<dbReference type="KEGG" id="thyd:TTHT_0070"/>
<dbReference type="GO" id="GO:0005524">
    <property type="term" value="F:ATP binding"/>
    <property type="evidence" value="ECO:0007669"/>
    <property type="project" value="UniProtKB-KW"/>
</dbReference>
<evidence type="ECO:0000313" key="8">
    <source>
        <dbReference type="Proteomes" id="UP000595564"/>
    </source>
</evidence>
<evidence type="ECO:0000313" key="7">
    <source>
        <dbReference type="EMBL" id="BBB31719.1"/>
    </source>
</evidence>
<dbReference type="InterPro" id="IPR003439">
    <property type="entry name" value="ABC_transporter-like_ATP-bd"/>
</dbReference>
<keyword evidence="3" id="KW-0536">Nodulation</keyword>
<dbReference type="InterPro" id="IPR017871">
    <property type="entry name" value="ABC_transporter-like_CS"/>
</dbReference>
<dbReference type="AlphaFoldDB" id="A0A7R6PFP2"/>
<dbReference type="EMBL" id="AP017470">
    <property type="protein sequence ID" value="BBB31719.1"/>
    <property type="molecule type" value="Genomic_DNA"/>
</dbReference>
<organism evidence="7 8">
    <name type="scientific">Thermotomaculum hydrothermale</name>
    <dbReference type="NCBI Taxonomy" id="981385"/>
    <lineage>
        <taxon>Bacteria</taxon>
        <taxon>Pseudomonadati</taxon>
        <taxon>Acidobacteriota</taxon>
        <taxon>Holophagae</taxon>
        <taxon>Thermotomaculales</taxon>
        <taxon>Thermotomaculaceae</taxon>
        <taxon>Thermotomaculum</taxon>
    </lineage>
</organism>
<keyword evidence="8" id="KW-1185">Reference proteome</keyword>
<dbReference type="InterPro" id="IPR050763">
    <property type="entry name" value="ABC_transporter_ATP-binding"/>
</dbReference>
<dbReference type="InterPro" id="IPR003593">
    <property type="entry name" value="AAA+_ATPase"/>
</dbReference>
<dbReference type="PROSITE" id="PS00211">
    <property type="entry name" value="ABC_TRANSPORTER_1"/>
    <property type="match status" value="1"/>
</dbReference>
<dbReference type="Proteomes" id="UP000595564">
    <property type="component" value="Chromosome"/>
</dbReference>
<dbReference type="RefSeq" id="WP_201328051.1">
    <property type="nucleotide sequence ID" value="NZ_AP017470.1"/>
</dbReference>
<sequence>MLEVKELKKSYGSVQALKGVSFKVNKEVIFGLLGPNGAGKTTTFKIISTLLNPDSGEVYWNGMGIFENKKKWKKIMGYVPQELALYDELTGLENMILMAELYGLKGKDAKDRSLFLLEKIGLKEKMNFKAKTYSGGMKRRLNLIMGIVHNPEIILLDEPTAGIDVQTKIKIYEFIRELVNEGKTILYTTHMLKEAEELFDVVGIIDEGNLKAIGKVDDLISKYAPNVILELRLRGDDKSLSEIEGLGEFDSEKNLLKLEIPSQKDIAKVVENLNSKRIVIESMVIKGASLETVFLKLTGKELRD</sequence>
<evidence type="ECO:0000256" key="3">
    <source>
        <dbReference type="ARBA" id="ARBA00022458"/>
    </source>
</evidence>
<dbReference type="SMART" id="SM00382">
    <property type="entry name" value="AAA"/>
    <property type="match status" value="1"/>
</dbReference>
<proteinExistence type="inferred from homology"/>
<accession>A0A7R6PFP2</accession>
<comment type="similarity">
    <text evidence="1">Belongs to the ABC transporter superfamily.</text>
</comment>
<keyword evidence="5 7" id="KW-0067">ATP-binding</keyword>
<keyword evidence="2" id="KW-0813">Transport</keyword>
<dbReference type="PANTHER" id="PTHR42711:SF5">
    <property type="entry name" value="ABC TRANSPORTER ATP-BINDING PROTEIN NATA"/>
    <property type="match status" value="1"/>
</dbReference>
<dbReference type="Gene3D" id="3.40.50.300">
    <property type="entry name" value="P-loop containing nucleotide triphosphate hydrolases"/>
    <property type="match status" value="1"/>
</dbReference>
<reference evidence="7 8" key="1">
    <citation type="journal article" date="2012" name="Extremophiles">
        <title>Thermotomaculum hydrothermale gen. nov., sp. nov., a novel heterotrophic thermophile within the phylum Acidobacteria from a deep-sea hydrothermal vent chimney in the Southern Okinawa Trough.</title>
        <authorList>
            <person name="Izumi H."/>
            <person name="Nunoura T."/>
            <person name="Miyazaki M."/>
            <person name="Mino S."/>
            <person name="Toki T."/>
            <person name="Takai K."/>
            <person name="Sako Y."/>
            <person name="Sawabe T."/>
            <person name="Nakagawa S."/>
        </authorList>
    </citation>
    <scope>NUCLEOTIDE SEQUENCE [LARGE SCALE GENOMIC DNA]</scope>
    <source>
        <strain evidence="7 8">AC55</strain>
    </source>
</reference>
<dbReference type="InterPro" id="IPR027417">
    <property type="entry name" value="P-loop_NTPase"/>
</dbReference>
<evidence type="ECO:0000256" key="2">
    <source>
        <dbReference type="ARBA" id="ARBA00022448"/>
    </source>
</evidence>
<evidence type="ECO:0000256" key="4">
    <source>
        <dbReference type="ARBA" id="ARBA00022741"/>
    </source>
</evidence>
<gene>
    <name evidence="7" type="ORF">TTHT_0070</name>
</gene>
<protein>
    <submittedName>
        <fullName evidence="7">Antibiotic transport system ATP-binding protein</fullName>
    </submittedName>
</protein>
<dbReference type="PROSITE" id="PS50893">
    <property type="entry name" value="ABC_TRANSPORTER_2"/>
    <property type="match status" value="1"/>
</dbReference>
<dbReference type="Pfam" id="PF00005">
    <property type="entry name" value="ABC_tran"/>
    <property type="match status" value="1"/>
</dbReference>